<keyword evidence="3" id="KW-1185">Reference proteome</keyword>
<gene>
    <name evidence="2" type="ORF">SAMN04488568_12243</name>
</gene>
<dbReference type="EMBL" id="FNHG01000022">
    <property type="protein sequence ID" value="SDM79736.1"/>
    <property type="molecule type" value="Genomic_DNA"/>
</dbReference>
<sequence>MLPQSLLHPVHAAGRFLSARPWPQGPLGHLGGRVAATAMQPLAVMLTASLRRLARQRPDVFERLGPARQARILICPAGLPVAFLVRPDGGAGAVQVVRAATPTPCEARIEAPLDLLLRLMQGSEDGDAAFFAADLWIEGETAVVLSLRNAIEEAEMRLVDLVPLPPLPPGPWRPAKQGRRS</sequence>
<evidence type="ECO:0000259" key="1">
    <source>
        <dbReference type="Pfam" id="PF02036"/>
    </source>
</evidence>
<evidence type="ECO:0000313" key="2">
    <source>
        <dbReference type="EMBL" id="SDM79736.1"/>
    </source>
</evidence>
<reference evidence="2 3" key="1">
    <citation type="submission" date="2016-10" db="EMBL/GenBank/DDBJ databases">
        <authorList>
            <person name="de Groot N.N."/>
        </authorList>
    </citation>
    <scope>NUCLEOTIDE SEQUENCE [LARGE SCALE GENOMIC DNA]</scope>
    <source>
        <strain evidence="2 3">DSM 16077</strain>
    </source>
</reference>
<evidence type="ECO:0000313" key="3">
    <source>
        <dbReference type="Proteomes" id="UP000199759"/>
    </source>
</evidence>
<protein>
    <submittedName>
        <fullName evidence="2">SCP-2 sterol transfer family protein</fullName>
    </submittedName>
</protein>
<dbReference type="OrthoDB" id="8479080at2"/>
<dbReference type="Proteomes" id="UP000199759">
    <property type="component" value="Unassembled WGS sequence"/>
</dbReference>
<dbReference type="Pfam" id="PF02036">
    <property type="entry name" value="SCP2"/>
    <property type="match status" value="1"/>
</dbReference>
<dbReference type="InterPro" id="IPR003033">
    <property type="entry name" value="SCP2_sterol-bd_dom"/>
</dbReference>
<dbReference type="STRING" id="144026.SAMN04488568_12243"/>
<dbReference type="SUPFAM" id="SSF55718">
    <property type="entry name" value="SCP-like"/>
    <property type="match status" value="1"/>
</dbReference>
<dbReference type="AlphaFoldDB" id="A0A1G9W688"/>
<name>A0A1G9W688_9PROT</name>
<feature type="domain" description="SCP2" evidence="1">
    <location>
        <begin position="82"/>
        <end position="151"/>
    </location>
</feature>
<dbReference type="InterPro" id="IPR036527">
    <property type="entry name" value="SCP2_sterol-bd_dom_sf"/>
</dbReference>
<organism evidence="2 3">
    <name type="scientific">Maricaulis salignorans</name>
    <dbReference type="NCBI Taxonomy" id="144026"/>
    <lineage>
        <taxon>Bacteria</taxon>
        <taxon>Pseudomonadati</taxon>
        <taxon>Pseudomonadota</taxon>
        <taxon>Alphaproteobacteria</taxon>
        <taxon>Maricaulales</taxon>
        <taxon>Maricaulaceae</taxon>
        <taxon>Maricaulis</taxon>
    </lineage>
</organism>
<accession>A0A1G9W688</accession>
<proteinExistence type="predicted"/>
<dbReference type="RefSeq" id="WP_091771737.1">
    <property type="nucleotide sequence ID" value="NZ_FNHG01000022.1"/>
</dbReference>